<gene>
    <name evidence="3" type="ORF">KUA55_13270</name>
</gene>
<feature type="domain" description="HTH araC/xylS-type" evidence="2">
    <location>
        <begin position="171"/>
        <end position="269"/>
    </location>
</feature>
<evidence type="ECO:0000313" key="3">
    <source>
        <dbReference type="EMBL" id="MBV7391653.1"/>
    </source>
</evidence>
<proteinExistence type="predicted"/>
<organism evidence="3 4">
    <name type="scientific">Enterococcus alishanensis</name>
    <dbReference type="NCBI Taxonomy" id="1303817"/>
    <lineage>
        <taxon>Bacteria</taxon>
        <taxon>Bacillati</taxon>
        <taxon>Bacillota</taxon>
        <taxon>Bacilli</taxon>
        <taxon>Lactobacillales</taxon>
        <taxon>Enterococcaceae</taxon>
        <taxon>Enterococcus</taxon>
    </lineage>
</organism>
<dbReference type="PANTHER" id="PTHR43280:SF10">
    <property type="entry name" value="REGULATORY PROTEIN POCR"/>
    <property type="match status" value="1"/>
</dbReference>
<sequence length="383" mass="44473">MVNYFSQHFDPSQLSISLETWREDQNNYFTDEVELLLVIEGSFTISINDEPFQIHAGCLLQLMPYHVRNIQLLSSTVTVYRIYFSLGLFLLTATNKENYLAVLKKLQHNVPYIQLSSTQQQHIKLLLESHIADAQSEDSTLRLLNLSLVSYISHLFTSQPTEKMPDFQLTWQLIQYLQFFHQESLTPEKVAQEFSISPEKVKASIKKLTSFTFGQILNQVRIRNASGLLQFSDLSINQIAKICGYQNEANFYKQFKLVQQMTPQAYRSQLNHKNQSIDSLDAWEIVSYMLENCQHPLLLKDLVAATNYSKEKINQTLQKYFGLSFKALLTIFRLQMAHTLLISLDLSAEKIGELVGFVDYHTFARNYQSYYHESPAQRRHLND</sequence>
<dbReference type="PROSITE" id="PS01124">
    <property type="entry name" value="HTH_ARAC_FAMILY_2"/>
    <property type="match status" value="2"/>
</dbReference>
<dbReference type="Proteomes" id="UP000774130">
    <property type="component" value="Unassembled WGS sequence"/>
</dbReference>
<dbReference type="PANTHER" id="PTHR43280">
    <property type="entry name" value="ARAC-FAMILY TRANSCRIPTIONAL REGULATOR"/>
    <property type="match status" value="1"/>
</dbReference>
<dbReference type="EMBL" id="JAHUZB010000005">
    <property type="protein sequence ID" value="MBV7391653.1"/>
    <property type="molecule type" value="Genomic_DNA"/>
</dbReference>
<evidence type="ECO:0000313" key="4">
    <source>
        <dbReference type="Proteomes" id="UP000774130"/>
    </source>
</evidence>
<feature type="domain" description="HTH araC/xylS-type" evidence="2">
    <location>
        <begin position="283"/>
        <end position="381"/>
    </location>
</feature>
<comment type="caution">
    <text evidence="3">The sequence shown here is derived from an EMBL/GenBank/DDBJ whole genome shotgun (WGS) entry which is preliminary data.</text>
</comment>
<accession>A0ABS6TFE8</accession>
<protein>
    <submittedName>
        <fullName evidence="3">AraC family transcriptional regulator</fullName>
    </submittedName>
</protein>
<reference evidence="3 4" key="1">
    <citation type="submission" date="2021-06" db="EMBL/GenBank/DDBJ databases">
        <title>Enterococcus alishanensis sp. nov., a novel lactic acid bacterium isolated from fresh coffee beans.</title>
        <authorList>
            <person name="Chen Y.-S."/>
        </authorList>
    </citation>
    <scope>NUCLEOTIDE SEQUENCE [LARGE SCALE GENOMIC DNA]</scope>
    <source>
        <strain evidence="3 4">ALS3</strain>
    </source>
</reference>
<evidence type="ECO:0000259" key="2">
    <source>
        <dbReference type="PROSITE" id="PS01124"/>
    </source>
</evidence>
<evidence type="ECO:0000256" key="1">
    <source>
        <dbReference type="ARBA" id="ARBA00023125"/>
    </source>
</evidence>
<dbReference type="InterPro" id="IPR018060">
    <property type="entry name" value="HTH_AraC"/>
</dbReference>
<dbReference type="RefSeq" id="WP_218326862.1">
    <property type="nucleotide sequence ID" value="NZ_JAHUZB010000005.1"/>
</dbReference>
<keyword evidence="1" id="KW-0238">DNA-binding</keyword>
<keyword evidence="4" id="KW-1185">Reference proteome</keyword>
<dbReference type="Pfam" id="PF12833">
    <property type="entry name" value="HTH_18"/>
    <property type="match status" value="2"/>
</dbReference>
<dbReference type="SMART" id="SM00342">
    <property type="entry name" value="HTH_ARAC"/>
    <property type="match status" value="2"/>
</dbReference>
<name>A0ABS6TFE8_9ENTE</name>